<dbReference type="RefSeq" id="WP_348710889.1">
    <property type="nucleotide sequence ID" value="NZ_CAXIXW010000014.1"/>
</dbReference>
<feature type="chain" id="PRO_5046655279" description="GLPGLI family protein" evidence="1">
    <location>
        <begin position="19"/>
        <end position="260"/>
    </location>
</feature>
<dbReference type="Proteomes" id="UP001497416">
    <property type="component" value="Unassembled WGS sequence"/>
</dbReference>
<proteinExistence type="predicted"/>
<reference evidence="2 3" key="1">
    <citation type="submission" date="2024-05" db="EMBL/GenBank/DDBJ databases">
        <authorList>
            <person name="Duchaud E."/>
        </authorList>
    </citation>
    <scope>NUCLEOTIDE SEQUENCE [LARGE SCALE GENOMIC DNA]</scope>
    <source>
        <strain evidence="2">Ena-SAMPLE-TAB-13-05-2024-13:56:06:370-140302</strain>
    </source>
</reference>
<dbReference type="InterPro" id="IPR005901">
    <property type="entry name" value="GLPGLI"/>
</dbReference>
<keyword evidence="1" id="KW-0732">Signal</keyword>
<evidence type="ECO:0000313" key="3">
    <source>
        <dbReference type="Proteomes" id="UP001497416"/>
    </source>
</evidence>
<dbReference type="NCBIfam" id="TIGR01200">
    <property type="entry name" value="GLPGLI"/>
    <property type="match status" value="1"/>
</dbReference>
<dbReference type="Pfam" id="PF22252">
    <property type="entry name" value="PNGase_F-II_N"/>
    <property type="match status" value="1"/>
</dbReference>
<comment type="caution">
    <text evidence="2">The sequence shown here is derived from an EMBL/GenBank/DDBJ whole genome shotgun (WGS) entry which is preliminary data.</text>
</comment>
<sequence length="260" mass="30593">MKKIFFIITLLVANSVFAQNSTICGEIDYIQSTHFSKDFSRDFTLKFNNQNSIYSEANLNKTKEKIDQSDNDDGRKLSREISRSNLTPEFYYNDRSEFHFMEVWFDEELLVKEDSFQWIWTLKDEQKKIGGFTCQKASIEFRGRTYIAWFTKEIPVPYGPWKFNGLSGLILEVYDTDRVFHIVAKKVKIEKNPVCKITVDKSKFKSSLTIDQYRKRKVELIKEDLAKLSARLPKGYGPLKYDENCDDCREDVELFPKKAK</sequence>
<dbReference type="EMBL" id="CAXIXY010000003">
    <property type="protein sequence ID" value="CAL2080818.1"/>
    <property type="molecule type" value="Genomic_DNA"/>
</dbReference>
<name>A0ABM9NVT0_9FLAO</name>
<keyword evidence="3" id="KW-1185">Reference proteome</keyword>
<feature type="signal peptide" evidence="1">
    <location>
        <begin position="1"/>
        <end position="18"/>
    </location>
</feature>
<accession>A0ABM9NVT0</accession>
<organism evidence="2 3">
    <name type="scientific">Tenacibaculum platacis</name>
    <dbReference type="NCBI Taxonomy" id="3137852"/>
    <lineage>
        <taxon>Bacteria</taxon>
        <taxon>Pseudomonadati</taxon>
        <taxon>Bacteroidota</taxon>
        <taxon>Flavobacteriia</taxon>
        <taxon>Flavobacteriales</taxon>
        <taxon>Flavobacteriaceae</taxon>
        <taxon>Tenacibaculum</taxon>
    </lineage>
</organism>
<protein>
    <recommendedName>
        <fullName evidence="4">GLPGLI family protein</fullName>
    </recommendedName>
</protein>
<gene>
    <name evidence="2" type="ORF">T190607A01A_11092</name>
</gene>
<evidence type="ECO:0000313" key="2">
    <source>
        <dbReference type="EMBL" id="CAL2080818.1"/>
    </source>
</evidence>
<evidence type="ECO:0008006" key="4">
    <source>
        <dbReference type="Google" id="ProtNLM"/>
    </source>
</evidence>
<evidence type="ECO:0000256" key="1">
    <source>
        <dbReference type="SAM" id="SignalP"/>
    </source>
</evidence>